<keyword evidence="7" id="KW-1185">Reference proteome</keyword>
<dbReference type="GO" id="GO:0003677">
    <property type="term" value="F:DNA binding"/>
    <property type="evidence" value="ECO:0007669"/>
    <property type="project" value="UniProtKB-KW"/>
</dbReference>
<dbReference type="SMART" id="SM00419">
    <property type="entry name" value="HTH_CRP"/>
    <property type="match status" value="1"/>
</dbReference>
<dbReference type="OrthoDB" id="7584044at2"/>
<dbReference type="PROSITE" id="PS00042">
    <property type="entry name" value="HTH_CRP_1"/>
    <property type="match status" value="1"/>
</dbReference>
<evidence type="ECO:0000256" key="2">
    <source>
        <dbReference type="ARBA" id="ARBA00023125"/>
    </source>
</evidence>
<keyword evidence="1" id="KW-0805">Transcription regulation</keyword>
<dbReference type="SMART" id="SM00100">
    <property type="entry name" value="cNMP"/>
    <property type="match status" value="1"/>
</dbReference>
<dbReference type="Gene3D" id="1.10.10.10">
    <property type="entry name" value="Winged helix-like DNA-binding domain superfamily/Winged helix DNA-binding domain"/>
    <property type="match status" value="1"/>
</dbReference>
<protein>
    <submittedName>
        <fullName evidence="6">Transcriptional activatory protein AadR</fullName>
    </submittedName>
</protein>
<organism evidence="6 7">
    <name type="scientific">Oceanibacterium hippocampi</name>
    <dbReference type="NCBI Taxonomy" id="745714"/>
    <lineage>
        <taxon>Bacteria</taxon>
        <taxon>Pseudomonadati</taxon>
        <taxon>Pseudomonadota</taxon>
        <taxon>Alphaproteobacteria</taxon>
        <taxon>Sneathiellales</taxon>
        <taxon>Sneathiellaceae</taxon>
        <taxon>Oceanibacterium</taxon>
    </lineage>
</organism>
<dbReference type="GO" id="GO:0003700">
    <property type="term" value="F:DNA-binding transcription factor activity"/>
    <property type="evidence" value="ECO:0007669"/>
    <property type="project" value="InterPro"/>
</dbReference>
<dbReference type="SUPFAM" id="SSF51206">
    <property type="entry name" value="cAMP-binding domain-like"/>
    <property type="match status" value="1"/>
</dbReference>
<proteinExistence type="predicted"/>
<dbReference type="Proteomes" id="UP000193200">
    <property type="component" value="Unassembled WGS sequence"/>
</dbReference>
<dbReference type="PANTHER" id="PTHR24567">
    <property type="entry name" value="CRP FAMILY TRANSCRIPTIONAL REGULATORY PROTEIN"/>
    <property type="match status" value="1"/>
</dbReference>
<dbReference type="InParanoid" id="A0A1Y5TBB5"/>
<dbReference type="Pfam" id="PF00325">
    <property type="entry name" value="Crp"/>
    <property type="match status" value="1"/>
</dbReference>
<dbReference type="PROSITE" id="PS50042">
    <property type="entry name" value="CNMP_BINDING_3"/>
    <property type="match status" value="1"/>
</dbReference>
<dbReference type="SUPFAM" id="SSF46785">
    <property type="entry name" value="Winged helix' DNA-binding domain"/>
    <property type="match status" value="1"/>
</dbReference>
<sequence length="242" mass="27264">MSRGSPCAAARRSGAVACLQCEVREISLCGELPENDLSELQSLVRHKEMQPGTPIFEEGDEARYVYNVSSGTIRLYKLLPNGRRQITGFLYPGDFLGLAARDIYSYGAEAVTELRLCQFGVRELEGLFERFPAMRARLFAIAKDELAAAQDQMLLLGRKTPIEKVSSFLLRRLKDARRFDPESDRIFLPMSRNDIADYLGLTIETVSRTFTRLKNDGVINLPDSHNVRIPDDEKLSELAEES</sequence>
<dbReference type="InterPro" id="IPR014710">
    <property type="entry name" value="RmlC-like_jellyroll"/>
</dbReference>
<dbReference type="InterPro" id="IPR012318">
    <property type="entry name" value="HTH_CRP"/>
</dbReference>
<dbReference type="Gene3D" id="2.60.120.10">
    <property type="entry name" value="Jelly Rolls"/>
    <property type="match status" value="1"/>
</dbReference>
<feature type="domain" description="HTH crp-type" evidence="5">
    <location>
        <begin position="159"/>
        <end position="233"/>
    </location>
</feature>
<dbReference type="InterPro" id="IPR036390">
    <property type="entry name" value="WH_DNA-bd_sf"/>
</dbReference>
<dbReference type="InterPro" id="IPR018490">
    <property type="entry name" value="cNMP-bd_dom_sf"/>
</dbReference>
<dbReference type="RefSeq" id="WP_085883902.1">
    <property type="nucleotide sequence ID" value="NZ_FWFR01000002.1"/>
</dbReference>
<feature type="domain" description="Cyclic nucleotide-binding" evidence="4">
    <location>
        <begin position="28"/>
        <end position="100"/>
    </location>
</feature>
<evidence type="ECO:0000256" key="3">
    <source>
        <dbReference type="ARBA" id="ARBA00023163"/>
    </source>
</evidence>
<dbReference type="CDD" id="cd00092">
    <property type="entry name" value="HTH_CRP"/>
    <property type="match status" value="1"/>
</dbReference>
<accession>A0A1Y5TBB5</accession>
<dbReference type="EMBL" id="FWFR01000002">
    <property type="protein sequence ID" value="SLN57977.1"/>
    <property type="molecule type" value="Genomic_DNA"/>
</dbReference>
<evidence type="ECO:0000256" key="1">
    <source>
        <dbReference type="ARBA" id="ARBA00023015"/>
    </source>
</evidence>
<evidence type="ECO:0000313" key="7">
    <source>
        <dbReference type="Proteomes" id="UP000193200"/>
    </source>
</evidence>
<dbReference type="InterPro" id="IPR018335">
    <property type="entry name" value="Tscrpt_reg_HTH_Crp-type_CS"/>
</dbReference>
<dbReference type="InterPro" id="IPR050397">
    <property type="entry name" value="Env_Response_Regulators"/>
</dbReference>
<dbReference type="InterPro" id="IPR036388">
    <property type="entry name" value="WH-like_DNA-bd_sf"/>
</dbReference>
<dbReference type="CDD" id="cd00038">
    <property type="entry name" value="CAP_ED"/>
    <property type="match status" value="1"/>
</dbReference>
<dbReference type="GO" id="GO:0005829">
    <property type="term" value="C:cytosol"/>
    <property type="evidence" value="ECO:0007669"/>
    <property type="project" value="TreeGrafter"/>
</dbReference>
<evidence type="ECO:0000313" key="6">
    <source>
        <dbReference type="EMBL" id="SLN57977.1"/>
    </source>
</evidence>
<keyword evidence="3" id="KW-0804">Transcription</keyword>
<dbReference type="InterPro" id="IPR000595">
    <property type="entry name" value="cNMP-bd_dom"/>
</dbReference>
<reference evidence="6 7" key="1">
    <citation type="submission" date="2017-03" db="EMBL/GenBank/DDBJ databases">
        <authorList>
            <person name="Afonso C.L."/>
            <person name="Miller P.J."/>
            <person name="Scott M.A."/>
            <person name="Spackman E."/>
            <person name="Goraichik I."/>
            <person name="Dimitrov K.M."/>
            <person name="Suarez D.L."/>
            <person name="Swayne D.E."/>
        </authorList>
    </citation>
    <scope>NUCLEOTIDE SEQUENCE [LARGE SCALE GENOMIC DNA]</scope>
    <source>
        <strain evidence="6 7">CECT 7691</strain>
    </source>
</reference>
<dbReference type="PROSITE" id="PS51063">
    <property type="entry name" value="HTH_CRP_2"/>
    <property type="match status" value="1"/>
</dbReference>
<name>A0A1Y5TBB5_9PROT</name>
<dbReference type="Pfam" id="PF00027">
    <property type="entry name" value="cNMP_binding"/>
    <property type="match status" value="1"/>
</dbReference>
<dbReference type="PANTHER" id="PTHR24567:SF75">
    <property type="entry name" value="FUMARATE AND NITRATE REDUCTION REGULATORY PROTEIN"/>
    <property type="match status" value="1"/>
</dbReference>
<dbReference type="PRINTS" id="PR00034">
    <property type="entry name" value="HTHCRP"/>
</dbReference>
<dbReference type="FunCoup" id="A0A1Y5TBB5">
    <property type="interactions" value="280"/>
</dbReference>
<gene>
    <name evidence="6" type="primary">aadR</name>
    <name evidence="6" type="ORF">OCH7691_02558</name>
</gene>
<evidence type="ECO:0000259" key="4">
    <source>
        <dbReference type="PROSITE" id="PS50042"/>
    </source>
</evidence>
<keyword evidence="2" id="KW-0238">DNA-binding</keyword>
<dbReference type="AlphaFoldDB" id="A0A1Y5TBB5"/>
<evidence type="ECO:0000259" key="5">
    <source>
        <dbReference type="PROSITE" id="PS51063"/>
    </source>
</evidence>